<dbReference type="HOGENOM" id="CLU_097040_1_0_2"/>
<evidence type="ECO:0000313" key="3">
    <source>
        <dbReference type="Proteomes" id="UP000001431"/>
    </source>
</evidence>
<accession>A3MVW5</accession>
<dbReference type="Pfam" id="PF05552">
    <property type="entry name" value="MS_channel_1st_1"/>
    <property type="match status" value="1"/>
</dbReference>
<dbReference type="Gene3D" id="1.10.287.1260">
    <property type="match status" value="1"/>
</dbReference>
<reference evidence="2" key="1">
    <citation type="submission" date="2007-02" db="EMBL/GenBank/DDBJ databases">
        <title>Complete sequence of Pyrobaculum calidifontis JCM 11548.</title>
        <authorList>
            <consortium name="US DOE Joint Genome Institute"/>
            <person name="Copeland A."/>
            <person name="Lucas S."/>
            <person name="Lapidus A."/>
            <person name="Barry K."/>
            <person name="Glavina del Rio T."/>
            <person name="Dalin E."/>
            <person name="Tice H."/>
            <person name="Pitluck S."/>
            <person name="Chain P."/>
            <person name="Malfatti S."/>
            <person name="Shin M."/>
            <person name="Vergez L."/>
            <person name="Schmutz J."/>
            <person name="Larimer F."/>
            <person name="Land M."/>
            <person name="Hauser L."/>
            <person name="Kyrpides N."/>
            <person name="Mikhailova N."/>
            <person name="Cozen A.E."/>
            <person name="Fitz-Gibbon S.T."/>
            <person name="House C.H."/>
            <person name="Saltikov C."/>
            <person name="Lowe T.M."/>
            <person name="Richardson P."/>
        </authorList>
    </citation>
    <scope>NUCLEOTIDE SEQUENCE [LARGE SCALE GENOMIC DNA]</scope>
    <source>
        <strain evidence="2">JCM 11548</strain>
    </source>
</reference>
<gene>
    <name evidence="2" type="ordered locus">Pcal_1361</name>
</gene>
<evidence type="ECO:0000313" key="2">
    <source>
        <dbReference type="EMBL" id="ABO08782.1"/>
    </source>
</evidence>
<evidence type="ECO:0000256" key="1">
    <source>
        <dbReference type="SAM" id="Phobius"/>
    </source>
</evidence>
<feature type="transmembrane region" description="Helical" evidence="1">
    <location>
        <begin position="184"/>
        <end position="201"/>
    </location>
</feature>
<dbReference type="KEGG" id="pcl:Pcal_1361"/>
<protein>
    <submittedName>
        <fullName evidence="2">Uncharacterized protein</fullName>
    </submittedName>
</protein>
<keyword evidence="1" id="KW-0472">Membrane</keyword>
<keyword evidence="1" id="KW-1133">Transmembrane helix</keyword>
<feature type="transmembrane region" description="Helical" evidence="1">
    <location>
        <begin position="69"/>
        <end position="90"/>
    </location>
</feature>
<dbReference type="Proteomes" id="UP000001431">
    <property type="component" value="Chromosome"/>
</dbReference>
<dbReference type="EMBL" id="CP000561">
    <property type="protein sequence ID" value="ABO08782.1"/>
    <property type="molecule type" value="Genomic_DNA"/>
</dbReference>
<sequence length="204" mass="22701">MCGASDMDIWTYLFHVVAAVAVVAVGFVLGRVVKRLLERGLARLGFNDWFRNFNIGRALLRSGYTAGEFFGSLTAWLIYITSILLAVAYLGFAFDSPWLYRWALDMVNVYVYGFVKFFVIALVGFILVDGFVEYIYKGAIFRVESVIGPVAEYIRIILYLVVITFALEQGGINVATLSAMLTPITWGLAVAVVAVLVLEALKRK</sequence>
<proteinExistence type="predicted"/>
<feature type="transmembrane region" description="Helical" evidence="1">
    <location>
        <begin position="153"/>
        <end position="172"/>
    </location>
</feature>
<dbReference type="eggNOG" id="arCOG01572">
    <property type="taxonomic scope" value="Archaea"/>
</dbReference>
<feature type="transmembrane region" description="Helical" evidence="1">
    <location>
        <begin position="12"/>
        <end position="33"/>
    </location>
</feature>
<keyword evidence="3" id="KW-1185">Reference proteome</keyword>
<dbReference type="InterPro" id="IPR008910">
    <property type="entry name" value="MSC_TM_helix"/>
</dbReference>
<feature type="transmembrane region" description="Helical" evidence="1">
    <location>
        <begin position="110"/>
        <end position="132"/>
    </location>
</feature>
<dbReference type="AlphaFoldDB" id="A3MVW5"/>
<organism evidence="2 3">
    <name type="scientific">Pyrobaculum calidifontis (strain DSM 21063 / JCM 11548 / VA1)</name>
    <dbReference type="NCBI Taxonomy" id="410359"/>
    <lineage>
        <taxon>Archaea</taxon>
        <taxon>Thermoproteota</taxon>
        <taxon>Thermoprotei</taxon>
        <taxon>Thermoproteales</taxon>
        <taxon>Thermoproteaceae</taxon>
        <taxon>Pyrobaculum</taxon>
    </lineage>
</organism>
<name>A3MVW5_PYRCJ</name>
<keyword evidence="1" id="KW-0812">Transmembrane</keyword>